<dbReference type="PANTHER" id="PTHR24223:SF399">
    <property type="entry name" value="ABC TRANSPORTER ATNG"/>
    <property type="match status" value="1"/>
</dbReference>
<dbReference type="Gene3D" id="3.40.50.300">
    <property type="entry name" value="P-loop containing nucleotide triphosphate hydrolases"/>
    <property type="match status" value="2"/>
</dbReference>
<dbReference type="InterPro" id="IPR036640">
    <property type="entry name" value="ABC1_TM_sf"/>
</dbReference>
<dbReference type="OrthoDB" id="6500128at2759"/>
<evidence type="ECO:0000256" key="4">
    <source>
        <dbReference type="ARBA" id="ARBA00022737"/>
    </source>
</evidence>
<evidence type="ECO:0000256" key="5">
    <source>
        <dbReference type="ARBA" id="ARBA00022741"/>
    </source>
</evidence>
<evidence type="ECO:0000256" key="2">
    <source>
        <dbReference type="ARBA" id="ARBA00022448"/>
    </source>
</evidence>
<feature type="transmembrane region" description="Helical" evidence="11">
    <location>
        <begin position="419"/>
        <end position="437"/>
    </location>
</feature>
<evidence type="ECO:0000256" key="7">
    <source>
        <dbReference type="ARBA" id="ARBA00022989"/>
    </source>
</evidence>
<feature type="transmembrane region" description="Helical" evidence="11">
    <location>
        <begin position="1143"/>
        <end position="1166"/>
    </location>
</feature>
<evidence type="ECO:0000259" key="13">
    <source>
        <dbReference type="PROSITE" id="PS50929"/>
    </source>
</evidence>
<keyword evidence="9" id="KW-0325">Glycoprotein</keyword>
<dbReference type="PROSITE" id="PS50893">
    <property type="entry name" value="ABC_TRANSPORTER_2"/>
    <property type="match status" value="2"/>
</dbReference>
<dbReference type="InterPro" id="IPR027417">
    <property type="entry name" value="P-loop_NTPase"/>
</dbReference>
<dbReference type="Pfam" id="PF00005">
    <property type="entry name" value="ABC_tran"/>
    <property type="match status" value="2"/>
</dbReference>
<accession>A0A1Y1U7J1</accession>
<feature type="domain" description="ABC transporter" evidence="12">
    <location>
        <begin position="604"/>
        <end position="825"/>
    </location>
</feature>
<organism evidence="14 15">
    <name type="scientific">Kockovaella imperatae</name>
    <dbReference type="NCBI Taxonomy" id="4999"/>
    <lineage>
        <taxon>Eukaryota</taxon>
        <taxon>Fungi</taxon>
        <taxon>Dikarya</taxon>
        <taxon>Basidiomycota</taxon>
        <taxon>Agaricomycotina</taxon>
        <taxon>Tremellomycetes</taxon>
        <taxon>Tremellales</taxon>
        <taxon>Cuniculitremaceae</taxon>
        <taxon>Kockovaella</taxon>
    </lineage>
</organism>
<dbReference type="SUPFAM" id="SSF52540">
    <property type="entry name" value="P-loop containing nucleoside triphosphate hydrolases"/>
    <property type="match status" value="2"/>
</dbReference>
<evidence type="ECO:0000256" key="9">
    <source>
        <dbReference type="ARBA" id="ARBA00023180"/>
    </source>
</evidence>
<dbReference type="PROSITE" id="PS00211">
    <property type="entry name" value="ABC_TRANSPORTER_1"/>
    <property type="match status" value="1"/>
</dbReference>
<evidence type="ECO:0000256" key="1">
    <source>
        <dbReference type="ARBA" id="ARBA00004141"/>
    </source>
</evidence>
<feature type="transmembrane region" description="Helical" evidence="11">
    <location>
        <begin position="540"/>
        <end position="558"/>
    </location>
</feature>
<feature type="domain" description="ABC transmembrane type-1" evidence="13">
    <location>
        <begin position="283"/>
        <end position="566"/>
    </location>
</feature>
<feature type="transmembrane region" description="Helical" evidence="11">
    <location>
        <begin position="395"/>
        <end position="413"/>
    </location>
</feature>
<feature type="domain" description="ABC transporter" evidence="12">
    <location>
        <begin position="1210"/>
        <end position="1446"/>
    </location>
</feature>
<dbReference type="InterPro" id="IPR044726">
    <property type="entry name" value="ABCC_6TM_D2"/>
</dbReference>
<feature type="transmembrane region" description="Helical" evidence="11">
    <location>
        <begin position="1029"/>
        <end position="1049"/>
    </location>
</feature>
<keyword evidence="3 11" id="KW-0812">Transmembrane</keyword>
<dbReference type="InParanoid" id="A0A1Y1U7J1"/>
<dbReference type="FunFam" id="3.40.50.300:FF:000838">
    <property type="entry name" value="ABC multidrug transporter (Eurofung)"/>
    <property type="match status" value="1"/>
</dbReference>
<protein>
    <submittedName>
        <fullName evidence="14">p-loop containing nucleoside triphosphate hydrolase protein</fullName>
    </submittedName>
</protein>
<keyword evidence="6" id="KW-0067">ATP-binding</keyword>
<feature type="transmembrane region" description="Helical" evidence="11">
    <location>
        <begin position="161"/>
        <end position="179"/>
    </location>
</feature>
<dbReference type="Proteomes" id="UP000193218">
    <property type="component" value="Unassembled WGS sequence"/>
</dbReference>
<feature type="transmembrane region" description="Helical" evidence="11">
    <location>
        <begin position="318"/>
        <end position="340"/>
    </location>
</feature>
<dbReference type="CDD" id="cd18579">
    <property type="entry name" value="ABC_6TM_ABCC_D1"/>
    <property type="match status" value="1"/>
</dbReference>
<comment type="caution">
    <text evidence="14">The sequence shown here is derived from an EMBL/GenBank/DDBJ whole genome shotgun (WGS) entry which is preliminary data.</text>
</comment>
<feature type="transmembrane region" description="Helical" evidence="11">
    <location>
        <begin position="29"/>
        <end position="48"/>
    </location>
</feature>
<evidence type="ECO:0000256" key="10">
    <source>
        <dbReference type="SAM" id="MobiDB-lite"/>
    </source>
</evidence>
<dbReference type="SMART" id="SM00382">
    <property type="entry name" value="AAA"/>
    <property type="match status" value="2"/>
</dbReference>
<evidence type="ECO:0000259" key="12">
    <source>
        <dbReference type="PROSITE" id="PS50893"/>
    </source>
</evidence>
<dbReference type="GeneID" id="33560502"/>
<keyword evidence="5" id="KW-0547">Nucleotide-binding</keyword>
<feature type="transmembrane region" description="Helical" evidence="11">
    <location>
        <begin position="1118"/>
        <end position="1137"/>
    </location>
</feature>
<evidence type="ECO:0000313" key="14">
    <source>
        <dbReference type="EMBL" id="ORX34001.1"/>
    </source>
</evidence>
<evidence type="ECO:0000256" key="11">
    <source>
        <dbReference type="SAM" id="Phobius"/>
    </source>
</evidence>
<dbReference type="CDD" id="cd03244">
    <property type="entry name" value="ABCC_MRP_domain2"/>
    <property type="match status" value="1"/>
</dbReference>
<keyword evidence="8 11" id="KW-0472">Membrane</keyword>
<dbReference type="Pfam" id="PF24357">
    <property type="entry name" value="TMD0_ABC"/>
    <property type="match status" value="1"/>
</dbReference>
<dbReference type="InterPro" id="IPR017871">
    <property type="entry name" value="ABC_transporter-like_CS"/>
</dbReference>
<dbReference type="FunFam" id="1.20.1560.10:FF:000013">
    <property type="entry name" value="ABC transporter C family member 2"/>
    <property type="match status" value="1"/>
</dbReference>
<reference evidence="14 15" key="1">
    <citation type="submission" date="2017-03" db="EMBL/GenBank/DDBJ databases">
        <title>Widespread Adenine N6-methylation of Active Genes in Fungi.</title>
        <authorList>
            <consortium name="DOE Joint Genome Institute"/>
            <person name="Mondo S.J."/>
            <person name="Dannebaum R.O."/>
            <person name="Kuo R.C."/>
            <person name="Louie K.B."/>
            <person name="Bewick A.J."/>
            <person name="Labutti K."/>
            <person name="Haridas S."/>
            <person name="Kuo A."/>
            <person name="Salamov A."/>
            <person name="Ahrendt S.R."/>
            <person name="Lau R."/>
            <person name="Bowen B.P."/>
            <person name="Lipzen A."/>
            <person name="Sullivan W."/>
            <person name="Andreopoulos W.B."/>
            <person name="Clum A."/>
            <person name="Lindquist E."/>
            <person name="Daum C."/>
            <person name="Northen T.R."/>
            <person name="Ramamoorthy G."/>
            <person name="Schmitz R.J."/>
            <person name="Gryganskyi A."/>
            <person name="Culley D."/>
            <person name="Magnuson J."/>
            <person name="James T.Y."/>
            <person name="O'Malley M.A."/>
            <person name="Stajich J.E."/>
            <person name="Spatafora J.W."/>
            <person name="Visel A."/>
            <person name="Grigoriev I.V."/>
        </authorList>
    </citation>
    <scope>NUCLEOTIDE SEQUENCE [LARGE SCALE GENOMIC DNA]</scope>
    <source>
        <strain evidence="14 15">NRRL Y-17943</strain>
    </source>
</reference>
<feature type="domain" description="ABC transmembrane type-1" evidence="13">
    <location>
        <begin position="896"/>
        <end position="1152"/>
    </location>
</feature>
<dbReference type="GO" id="GO:0140359">
    <property type="term" value="F:ABC-type transporter activity"/>
    <property type="evidence" value="ECO:0007669"/>
    <property type="project" value="InterPro"/>
</dbReference>
<dbReference type="InterPro" id="IPR056227">
    <property type="entry name" value="TMD0_ABC"/>
</dbReference>
<keyword evidence="7 11" id="KW-1133">Transmembrane helix</keyword>
<dbReference type="GO" id="GO:0016887">
    <property type="term" value="F:ATP hydrolysis activity"/>
    <property type="evidence" value="ECO:0007669"/>
    <property type="project" value="InterPro"/>
</dbReference>
<evidence type="ECO:0000256" key="8">
    <source>
        <dbReference type="ARBA" id="ARBA00023136"/>
    </source>
</evidence>
<evidence type="ECO:0000256" key="3">
    <source>
        <dbReference type="ARBA" id="ARBA00022692"/>
    </source>
</evidence>
<name>A0A1Y1U7J1_9TREE</name>
<dbReference type="InterPro" id="IPR003439">
    <property type="entry name" value="ABC_transporter-like_ATP-bd"/>
</dbReference>
<feature type="transmembrane region" description="Helical" evidence="11">
    <location>
        <begin position="931"/>
        <end position="955"/>
    </location>
</feature>
<feature type="transmembrane region" description="Helical" evidence="11">
    <location>
        <begin position="102"/>
        <end position="124"/>
    </location>
</feature>
<proteinExistence type="predicted"/>
<sequence>MSRLCSNDWSIGPGANCRPLDFTLLFSDVFFAFIPALFLLVLASARFTRLVRKPRRLLPLNQVPFHGSLLLISRVALSIGFLGINVATWVRWELTSPVAGKWSGLLANCFQTLASLALLLIIPLEHFRCNRPSQPPALYLLVNALFIAVRIRTYAILNLDLTTELGVCLALNCALFLALQFSARSSLENGADLPPTATAGLLNRYLIVWVFPVLIRGFKKPLEMDTVGAIDTNLHSLPAWETFRPVWEKNLARSSQGKTKQPMVWTILRAFMMAWLAPVLPYAISSLVSLARPLLLNKTVLFVESYSTPEPQAVGDGWALVGAAALIYLVYSISLALAHIATQRCATALRGALMEALYRKSLVIKVDAAREMGAAKASNLMSVDVTMITQTCVSIHQFWTAILMTGFAMYIIWTQLGLSFLSTVIGSIVFFALLPVLTKDISAGRKAYGAATDARVKFTASVLRHIKAVKMSAYEFQVIKTAVDMRKDEIDKLKYWIREILKVSIMTNWLGGFLNLITIITFTVVSIYTSNANNVNTAKIFTVVSTISIISEPLLMLGQQLSSMVSAYASLKRIETFLMLEERQEPMMEEPEKDLSEKESQCRVEFHNASFGIKDKATILKNLNVHQVDPSLWMIVGKVGCGKSTFLQAILGELDLIGGTSNVQLCAAGYCTQDPWLTVNNSIRQNITFMHPYDAKWYSRVIKAVALDVDLAIIKGGDTVPVSALSGGQKQRVALARAVYGRFQTLILDDVFSALDAETEARVFNELFGPNGLLRGKSVILATNQVYRFSNASHLTVLQEGEIIEQGDYKSLLAKEDGMISQLVKEFAAGKKDQPDEIVGQEIAQLDDLTEPAESQEQDPEKVEKREGARGAVNWSTYLLYLKGMGYVYSGFWVGMVVASTAVYTCINVYLQAWTQSLQDAPRSKYAAFLGGYAGMQVGYLICFSTAIMFCFLYAHPIASFRLHAWQIKGLLSTSLSYFDSRPIGEMVNRFNTDLNLTDLVLPNHAVNFMFIATKIMGSFIIITVAGPIMAAVLVGTAIFMCFIQRFYVRGGRELRRLDLTSKSPIYTLFSETIDADGLRTIRAMKAQEMCLRMMTERCTASQHPAWLLMAIRKWLELALNLCVLVVNTLLVVIAVINRHSVSAGILALAMSEAAGLNLDFMLLIVEWTNVEMSITSIERIQEYIELPPQEKIVMSEDATNPDWLKRGAIRFNNVSARYAPELEPAVRDVSFYVKPGQRVGICGRSGSGKSTLLSVLWRMMDHEAAKGGIFVDGIDIRQIPLQTYRSAMSIIPQDPLILELSLRANLDPEGLHSDAAIWEALDQAQLKSHVETLEGKLDEVMAGDGGSFSRGQRQLLALARAILRRRPILALDEATSSIDARTDAAIQETIRSAFDQATVLTIAHRISTIIDYDKIIVMEQGNIVEMGEPQELLSRPDGAFRRLAVESGAVDAQMGGEGSQGQTQLAIRPERAVHSDDEDEE</sequence>
<dbReference type="STRING" id="4999.A0A1Y1U7J1"/>
<evidence type="ECO:0000256" key="6">
    <source>
        <dbReference type="ARBA" id="ARBA00022840"/>
    </source>
</evidence>
<keyword evidence="2" id="KW-0813">Transport</keyword>
<gene>
    <name evidence="14" type="ORF">BD324DRAFT_653697</name>
</gene>
<dbReference type="Gene3D" id="1.20.1560.10">
    <property type="entry name" value="ABC transporter type 1, transmembrane domain"/>
    <property type="match status" value="2"/>
</dbReference>
<feature type="transmembrane region" description="Helical" evidence="11">
    <location>
        <begin position="69"/>
        <end position="90"/>
    </location>
</feature>
<dbReference type="SUPFAM" id="SSF90123">
    <property type="entry name" value="ABC transporter transmembrane region"/>
    <property type="match status" value="2"/>
</dbReference>
<keyword evidence="15" id="KW-1185">Reference proteome</keyword>
<dbReference type="PANTHER" id="PTHR24223">
    <property type="entry name" value="ATP-BINDING CASSETTE SUB-FAMILY C"/>
    <property type="match status" value="1"/>
</dbReference>
<comment type="subcellular location">
    <subcellularLocation>
        <location evidence="1">Membrane</location>
        <topology evidence="1">Multi-pass membrane protein</topology>
    </subcellularLocation>
</comment>
<feature type="transmembrane region" description="Helical" evidence="11">
    <location>
        <begin position="263"/>
        <end position="284"/>
    </location>
</feature>
<feature type="transmembrane region" description="Helical" evidence="11">
    <location>
        <begin position="887"/>
        <end position="911"/>
    </location>
</feature>
<feature type="transmembrane region" description="Helical" evidence="11">
    <location>
        <begin position="508"/>
        <end position="528"/>
    </location>
</feature>
<dbReference type="InterPro" id="IPR050173">
    <property type="entry name" value="ABC_transporter_C-like"/>
</dbReference>
<keyword evidence="14" id="KW-0378">Hydrolase</keyword>
<dbReference type="CDD" id="cd18580">
    <property type="entry name" value="ABC_6TM_ABCC_D2"/>
    <property type="match status" value="1"/>
</dbReference>
<dbReference type="InterPro" id="IPR011527">
    <property type="entry name" value="ABC1_TM_dom"/>
</dbReference>
<evidence type="ECO:0000313" key="15">
    <source>
        <dbReference type="Proteomes" id="UP000193218"/>
    </source>
</evidence>
<dbReference type="Pfam" id="PF00664">
    <property type="entry name" value="ABC_membrane"/>
    <property type="match status" value="2"/>
</dbReference>
<dbReference type="InterPro" id="IPR003593">
    <property type="entry name" value="AAA+_ATPase"/>
</dbReference>
<dbReference type="GO" id="GO:0005524">
    <property type="term" value="F:ATP binding"/>
    <property type="evidence" value="ECO:0007669"/>
    <property type="project" value="UniProtKB-KW"/>
</dbReference>
<dbReference type="EMBL" id="NBSH01000016">
    <property type="protein sequence ID" value="ORX34001.1"/>
    <property type="molecule type" value="Genomic_DNA"/>
</dbReference>
<keyword evidence="4" id="KW-0677">Repeat</keyword>
<dbReference type="RefSeq" id="XP_021868289.1">
    <property type="nucleotide sequence ID" value="XM_022018693.1"/>
</dbReference>
<dbReference type="PROSITE" id="PS50929">
    <property type="entry name" value="ABC_TM1F"/>
    <property type="match status" value="2"/>
</dbReference>
<dbReference type="GO" id="GO:0016020">
    <property type="term" value="C:membrane"/>
    <property type="evidence" value="ECO:0007669"/>
    <property type="project" value="UniProtKB-SubCell"/>
</dbReference>
<feature type="region of interest" description="Disordered" evidence="10">
    <location>
        <begin position="1452"/>
        <end position="1482"/>
    </location>
</feature>
<dbReference type="InterPro" id="IPR044746">
    <property type="entry name" value="ABCC_6TM_D1"/>
</dbReference>